<evidence type="ECO:0000313" key="11">
    <source>
        <dbReference type="Proteomes" id="UP000271889"/>
    </source>
</evidence>
<dbReference type="PANTHER" id="PTHR43104">
    <property type="entry name" value="L-2-HYDROXYGLUTARATE DEHYDROGENASE, MITOCHONDRIAL"/>
    <property type="match status" value="1"/>
</dbReference>
<dbReference type="Proteomes" id="UP000271889">
    <property type="component" value="Unassembled WGS sequence"/>
</dbReference>
<dbReference type="InterPro" id="IPR036188">
    <property type="entry name" value="FAD/NAD-bd_sf"/>
</dbReference>
<evidence type="ECO:0000256" key="8">
    <source>
        <dbReference type="ARBA" id="ARBA00041137"/>
    </source>
</evidence>
<comment type="cofactor">
    <cofactor evidence="1">
        <name>FAD</name>
        <dbReference type="ChEBI" id="CHEBI:57692"/>
    </cofactor>
</comment>
<evidence type="ECO:0000256" key="2">
    <source>
        <dbReference type="ARBA" id="ARBA00022630"/>
    </source>
</evidence>
<keyword evidence="11" id="KW-1185">Reference proteome</keyword>
<proteinExistence type="inferred from homology"/>
<comment type="catalytic activity">
    <reaction evidence="5">
        <text>(S)-2-hydroxyglutarate + A = 2-oxoglutarate + AH2</text>
        <dbReference type="Rhea" id="RHEA:21252"/>
        <dbReference type="ChEBI" id="CHEBI:13193"/>
        <dbReference type="ChEBI" id="CHEBI:16782"/>
        <dbReference type="ChEBI" id="CHEBI:16810"/>
        <dbReference type="ChEBI" id="CHEBI:17499"/>
        <dbReference type="EC" id="1.1.99.2"/>
    </reaction>
</comment>
<sequence>MSVPCVLVRNTRQLLLNHGIRCISQPRPGYESGSRRSVTTYQAAVAAPAQSDKGSSSTDSSHKFSFPPEFDVVVVGGGIVGSATARQLKIEHPNLRICMVEKENKLGRDGRWMGGVVGTTWPITAYVSVERELPALFTAAHQSGNNSGVIHAGIYYTPGSLRAKLCVEGIDLAYEFLRENNVPHKKIGKLIVAVDQEEIPRLEVRPLRKSHKKWMQKY</sequence>
<reference evidence="10 11" key="1">
    <citation type="submission" date="2018-11" db="EMBL/GenBank/DDBJ databases">
        <authorList>
            <consortium name="Pathogen Informatics"/>
        </authorList>
    </citation>
    <scope>NUCLEOTIDE SEQUENCE [LARGE SCALE GENOMIC DNA]</scope>
</reference>
<evidence type="ECO:0000259" key="9">
    <source>
        <dbReference type="Pfam" id="PF01266"/>
    </source>
</evidence>
<keyword evidence="4" id="KW-0560">Oxidoreductase</keyword>
<evidence type="ECO:0000256" key="1">
    <source>
        <dbReference type="ARBA" id="ARBA00001974"/>
    </source>
</evidence>
<evidence type="ECO:0000313" key="10">
    <source>
        <dbReference type="EMBL" id="VDN27587.1"/>
    </source>
</evidence>
<keyword evidence="3" id="KW-0274">FAD</keyword>
<dbReference type="EC" id="1.1.99.2" evidence="7"/>
<dbReference type="SUPFAM" id="SSF51905">
    <property type="entry name" value="FAD/NAD(P)-binding domain"/>
    <property type="match status" value="1"/>
</dbReference>
<dbReference type="OrthoDB" id="498204at2759"/>
<dbReference type="GO" id="GO:0047545">
    <property type="term" value="F:(S)-2-hydroxyglutarate dehydrogenase activity"/>
    <property type="evidence" value="ECO:0007669"/>
    <property type="project" value="UniProtKB-EC"/>
</dbReference>
<organism evidence="10 11">
    <name type="scientific">Cylicostephanus goldi</name>
    <name type="common">Nematode worm</name>
    <dbReference type="NCBI Taxonomy" id="71465"/>
    <lineage>
        <taxon>Eukaryota</taxon>
        <taxon>Metazoa</taxon>
        <taxon>Ecdysozoa</taxon>
        <taxon>Nematoda</taxon>
        <taxon>Chromadorea</taxon>
        <taxon>Rhabditida</taxon>
        <taxon>Rhabditina</taxon>
        <taxon>Rhabditomorpha</taxon>
        <taxon>Strongyloidea</taxon>
        <taxon>Strongylidae</taxon>
        <taxon>Cylicostephanus</taxon>
    </lineage>
</organism>
<protein>
    <recommendedName>
        <fullName evidence="8">L-2-hydroxyglutarate dehydrogenase, mitochondrial</fullName>
        <ecNumber evidence="7">1.1.99.2</ecNumber>
    </recommendedName>
</protein>
<feature type="domain" description="FAD dependent oxidoreductase" evidence="9">
    <location>
        <begin position="71"/>
        <end position="203"/>
    </location>
</feature>
<keyword evidence="2" id="KW-0285">Flavoprotein</keyword>
<dbReference type="Gene3D" id="3.50.50.60">
    <property type="entry name" value="FAD/NAD(P)-binding domain"/>
    <property type="match status" value="1"/>
</dbReference>
<name>A0A3P7MXW0_CYLGO</name>
<dbReference type="AlphaFoldDB" id="A0A3P7MXW0"/>
<evidence type="ECO:0000256" key="5">
    <source>
        <dbReference type="ARBA" id="ARBA00036066"/>
    </source>
</evidence>
<evidence type="ECO:0000256" key="4">
    <source>
        <dbReference type="ARBA" id="ARBA00023002"/>
    </source>
</evidence>
<dbReference type="EMBL" id="UYRV01112540">
    <property type="protein sequence ID" value="VDN27587.1"/>
    <property type="molecule type" value="Genomic_DNA"/>
</dbReference>
<evidence type="ECO:0000256" key="6">
    <source>
        <dbReference type="ARBA" id="ARBA00037941"/>
    </source>
</evidence>
<dbReference type="Pfam" id="PF01266">
    <property type="entry name" value="DAO"/>
    <property type="match status" value="1"/>
</dbReference>
<evidence type="ECO:0000256" key="3">
    <source>
        <dbReference type="ARBA" id="ARBA00022827"/>
    </source>
</evidence>
<comment type="similarity">
    <text evidence="6">Belongs to the L2HGDH family.</text>
</comment>
<accession>A0A3P7MXW0</accession>
<dbReference type="InterPro" id="IPR006076">
    <property type="entry name" value="FAD-dep_OxRdtase"/>
</dbReference>
<dbReference type="PANTHER" id="PTHR43104:SF2">
    <property type="entry name" value="L-2-HYDROXYGLUTARATE DEHYDROGENASE, MITOCHONDRIAL"/>
    <property type="match status" value="1"/>
</dbReference>
<evidence type="ECO:0000256" key="7">
    <source>
        <dbReference type="ARBA" id="ARBA00038878"/>
    </source>
</evidence>
<gene>
    <name evidence="10" type="ORF">CGOC_LOCUS10696</name>
</gene>